<keyword evidence="2" id="KW-1185">Reference proteome</keyword>
<reference evidence="1 2" key="1">
    <citation type="submission" date="2024-04" db="EMBL/GenBank/DDBJ databases">
        <authorList>
            <person name="Fracassetti M."/>
        </authorList>
    </citation>
    <scope>NUCLEOTIDE SEQUENCE [LARGE SCALE GENOMIC DNA]</scope>
</reference>
<gene>
    <name evidence="1" type="ORF">LTRI10_LOCUS46259</name>
</gene>
<dbReference type="AlphaFoldDB" id="A0AAV2G9X6"/>
<name>A0AAV2G9X6_9ROSI</name>
<evidence type="ECO:0000313" key="2">
    <source>
        <dbReference type="Proteomes" id="UP001497516"/>
    </source>
</evidence>
<sequence>MVNACRQKLQRIVGILVGTYGKELKKRELKKAKKIMGNDRGRRKTDVQELHGHVEGASKGVNFLNAFDVVYMESNCFLLLRGSRAIRESQLFFRDSAYPREKWLVALFLGMN</sequence>
<dbReference type="EMBL" id="OZ034821">
    <property type="protein sequence ID" value="CAL1406540.1"/>
    <property type="molecule type" value="Genomic_DNA"/>
</dbReference>
<evidence type="ECO:0000313" key="1">
    <source>
        <dbReference type="EMBL" id="CAL1406540.1"/>
    </source>
</evidence>
<protein>
    <submittedName>
        <fullName evidence="1">Uncharacterized protein</fullName>
    </submittedName>
</protein>
<organism evidence="1 2">
    <name type="scientific">Linum trigynum</name>
    <dbReference type="NCBI Taxonomy" id="586398"/>
    <lineage>
        <taxon>Eukaryota</taxon>
        <taxon>Viridiplantae</taxon>
        <taxon>Streptophyta</taxon>
        <taxon>Embryophyta</taxon>
        <taxon>Tracheophyta</taxon>
        <taxon>Spermatophyta</taxon>
        <taxon>Magnoliopsida</taxon>
        <taxon>eudicotyledons</taxon>
        <taxon>Gunneridae</taxon>
        <taxon>Pentapetalae</taxon>
        <taxon>rosids</taxon>
        <taxon>fabids</taxon>
        <taxon>Malpighiales</taxon>
        <taxon>Linaceae</taxon>
        <taxon>Linum</taxon>
    </lineage>
</organism>
<dbReference type="Proteomes" id="UP001497516">
    <property type="component" value="Chromosome 8"/>
</dbReference>
<accession>A0AAV2G9X6</accession>
<proteinExistence type="predicted"/>